<comment type="caution">
    <text evidence="1">The sequence shown here is derived from an EMBL/GenBank/DDBJ whole genome shotgun (WGS) entry which is preliminary data.</text>
</comment>
<keyword evidence="2" id="KW-1185">Reference proteome</keyword>
<dbReference type="Proteomes" id="UP000305401">
    <property type="component" value="Unassembled WGS sequence"/>
</dbReference>
<dbReference type="EMBL" id="SSTG01000082">
    <property type="protein sequence ID" value="THG49078.1"/>
    <property type="molecule type" value="Genomic_DNA"/>
</dbReference>
<organism evidence="1 2">
    <name type="scientific">Muribaculum caecicola</name>
    <dbReference type="NCBI Taxonomy" id="3038144"/>
    <lineage>
        <taxon>Bacteria</taxon>
        <taxon>Pseudomonadati</taxon>
        <taxon>Bacteroidota</taxon>
        <taxon>Bacteroidia</taxon>
        <taxon>Bacteroidales</taxon>
        <taxon>Muribaculaceae</taxon>
        <taxon>Muribaculum</taxon>
    </lineage>
</organism>
<gene>
    <name evidence="1" type="ORF">E5990_07120</name>
</gene>
<proteinExistence type="predicted"/>
<evidence type="ECO:0000313" key="1">
    <source>
        <dbReference type="EMBL" id="THG49078.1"/>
    </source>
</evidence>
<accession>A0AC61S4R2</accession>
<sequence>MKKNICTLLSTLFVLGATAQNPWLHIYQNSNKYNAYKSDNIKEIYFTGDGDSFSKMNIVTNNEGTKTFDMSNIKKWQHAPNVPNINITTDTYISEIQSKTEYLTGTFEMDGNGIYNDVSATVNIRGRGNSTWKYSKKPYRLKFDKKISLCNLKKAKSYVLLANYIDPTLMRNALAMKIAQLLEIPYANHMVPVNVTLNGQYKGSYMLTEKVGINAGSVDIDETNSILWELDKNYDEEWKFRSPIYRLPVMIKDPDMPENTTEASSLFSKWQSDFIEFEKGVKDGRLSEVADMESVVNCFILFAITGNQEFCHPKSFYMYKTIDPASETPSKYTFGPVWDFDWCYGYNGRNHSSLLSPEQALNIHDTSMPGCNFAWDIMHNAEFKTLFDKKWNEFIAGKLPEFWEYFDYYANLIEPTTAQNSVKWSQTANRDQHIERLRLWIKARIEYIGTAPNHGLY</sequence>
<protein>
    <submittedName>
        <fullName evidence="1">Uncharacterized protein</fullName>
    </submittedName>
</protein>
<evidence type="ECO:0000313" key="2">
    <source>
        <dbReference type="Proteomes" id="UP000305401"/>
    </source>
</evidence>
<reference evidence="1" key="1">
    <citation type="submission" date="2019-04" db="EMBL/GenBank/DDBJ databases">
        <title>Microbes associate with the intestines of laboratory mice.</title>
        <authorList>
            <person name="Navarre W."/>
            <person name="Wong E."/>
            <person name="Huang K.C."/>
            <person name="Tropini C."/>
            <person name="Ng K."/>
            <person name="Yu B."/>
        </authorList>
    </citation>
    <scope>NUCLEOTIDE SEQUENCE</scope>
    <source>
        <strain evidence="1">NM86_A22</strain>
    </source>
</reference>
<name>A0AC61S4R2_9BACT</name>